<evidence type="ECO:0000259" key="5">
    <source>
        <dbReference type="Pfam" id="PF23609"/>
    </source>
</evidence>
<dbReference type="InterPro" id="IPR059104">
    <property type="entry name" value="Beta-prop_EIPR1-like"/>
</dbReference>
<dbReference type="SUPFAM" id="SSF50978">
    <property type="entry name" value="WD40 repeat-like"/>
    <property type="match status" value="1"/>
</dbReference>
<dbReference type="PROSITE" id="PS50082">
    <property type="entry name" value="WD_REPEATS_2"/>
    <property type="match status" value="1"/>
</dbReference>
<dbReference type="eggNOG" id="KOG1007">
    <property type="taxonomic scope" value="Eukaryota"/>
</dbReference>
<evidence type="ECO:0000313" key="7">
    <source>
        <dbReference type="Proteomes" id="UP000001514"/>
    </source>
</evidence>
<dbReference type="KEGG" id="smo:SELMODRAFT_132143"/>
<evidence type="ECO:0000313" key="6">
    <source>
        <dbReference type="EMBL" id="EFJ08282.1"/>
    </source>
</evidence>
<dbReference type="InterPro" id="IPR040323">
    <property type="entry name" value="EIPR1"/>
</dbReference>
<dbReference type="AlphaFoldDB" id="D8T4S5"/>
<dbReference type="InParanoid" id="D8T4S5"/>
<dbReference type="SMART" id="SM00320">
    <property type="entry name" value="WD40"/>
    <property type="match status" value="5"/>
</dbReference>
<evidence type="ECO:0000256" key="1">
    <source>
        <dbReference type="ARBA" id="ARBA00005672"/>
    </source>
</evidence>
<dbReference type="PROSITE" id="PS50294">
    <property type="entry name" value="WD_REPEATS_REGION"/>
    <property type="match status" value="1"/>
</dbReference>
<dbReference type="GO" id="GO:0016567">
    <property type="term" value="P:protein ubiquitination"/>
    <property type="evidence" value="ECO:0000318"/>
    <property type="project" value="GO_Central"/>
</dbReference>
<dbReference type="Pfam" id="PF23609">
    <property type="entry name" value="Beta-prop_EIPR1"/>
    <property type="match status" value="1"/>
</dbReference>
<dbReference type="PROSITE" id="PS00678">
    <property type="entry name" value="WD_REPEATS_1"/>
    <property type="match status" value="1"/>
</dbReference>
<feature type="repeat" description="WD" evidence="4">
    <location>
        <begin position="198"/>
        <end position="233"/>
    </location>
</feature>
<dbReference type="PANTHER" id="PTHR14205">
    <property type="entry name" value="WD-REPEAT PROTEIN"/>
    <property type="match status" value="1"/>
</dbReference>
<dbReference type="InterPro" id="IPR001680">
    <property type="entry name" value="WD40_rpt"/>
</dbReference>
<dbReference type="FunCoup" id="D8T4S5">
    <property type="interactions" value="4388"/>
</dbReference>
<dbReference type="Proteomes" id="UP000001514">
    <property type="component" value="Unassembled WGS sequence"/>
</dbReference>
<dbReference type="STRING" id="88036.D8T4S5"/>
<dbReference type="Gene3D" id="2.130.10.10">
    <property type="entry name" value="YVTN repeat-like/Quinoprotein amine dehydrogenase"/>
    <property type="match status" value="1"/>
</dbReference>
<evidence type="ECO:0000256" key="3">
    <source>
        <dbReference type="ARBA" id="ARBA00022737"/>
    </source>
</evidence>
<comment type="similarity">
    <text evidence="1">Belongs to the WD repeat EIPR1 family.</text>
</comment>
<dbReference type="InterPro" id="IPR015943">
    <property type="entry name" value="WD40/YVTN_repeat-like_dom_sf"/>
</dbReference>
<reference evidence="6 7" key="1">
    <citation type="journal article" date="2011" name="Science">
        <title>The Selaginella genome identifies genetic changes associated with the evolution of vascular plants.</title>
        <authorList>
            <person name="Banks J.A."/>
            <person name="Nishiyama T."/>
            <person name="Hasebe M."/>
            <person name="Bowman J.L."/>
            <person name="Gribskov M."/>
            <person name="dePamphilis C."/>
            <person name="Albert V.A."/>
            <person name="Aono N."/>
            <person name="Aoyama T."/>
            <person name="Ambrose B.A."/>
            <person name="Ashton N.W."/>
            <person name="Axtell M.J."/>
            <person name="Barker E."/>
            <person name="Barker M.S."/>
            <person name="Bennetzen J.L."/>
            <person name="Bonawitz N.D."/>
            <person name="Chapple C."/>
            <person name="Cheng C."/>
            <person name="Correa L.G."/>
            <person name="Dacre M."/>
            <person name="DeBarry J."/>
            <person name="Dreyer I."/>
            <person name="Elias M."/>
            <person name="Engstrom E.M."/>
            <person name="Estelle M."/>
            <person name="Feng L."/>
            <person name="Finet C."/>
            <person name="Floyd S.K."/>
            <person name="Frommer W.B."/>
            <person name="Fujita T."/>
            <person name="Gramzow L."/>
            <person name="Gutensohn M."/>
            <person name="Harholt J."/>
            <person name="Hattori M."/>
            <person name="Heyl A."/>
            <person name="Hirai T."/>
            <person name="Hiwatashi Y."/>
            <person name="Ishikawa M."/>
            <person name="Iwata M."/>
            <person name="Karol K.G."/>
            <person name="Koehler B."/>
            <person name="Kolukisaoglu U."/>
            <person name="Kubo M."/>
            <person name="Kurata T."/>
            <person name="Lalonde S."/>
            <person name="Li K."/>
            <person name="Li Y."/>
            <person name="Litt A."/>
            <person name="Lyons E."/>
            <person name="Manning G."/>
            <person name="Maruyama T."/>
            <person name="Michael T.P."/>
            <person name="Mikami K."/>
            <person name="Miyazaki S."/>
            <person name="Morinaga S."/>
            <person name="Murata T."/>
            <person name="Mueller-Roeber B."/>
            <person name="Nelson D.R."/>
            <person name="Obara M."/>
            <person name="Oguri Y."/>
            <person name="Olmstead R.G."/>
            <person name="Onodera N."/>
            <person name="Petersen B.L."/>
            <person name="Pils B."/>
            <person name="Prigge M."/>
            <person name="Rensing S.A."/>
            <person name="Riano-Pachon D.M."/>
            <person name="Roberts A.W."/>
            <person name="Sato Y."/>
            <person name="Scheller H.V."/>
            <person name="Schulz B."/>
            <person name="Schulz C."/>
            <person name="Shakirov E.V."/>
            <person name="Shibagaki N."/>
            <person name="Shinohara N."/>
            <person name="Shippen D.E."/>
            <person name="Soerensen I."/>
            <person name="Sotooka R."/>
            <person name="Sugimoto N."/>
            <person name="Sugita M."/>
            <person name="Sumikawa N."/>
            <person name="Tanurdzic M."/>
            <person name="Theissen G."/>
            <person name="Ulvskov P."/>
            <person name="Wakazuki S."/>
            <person name="Weng J.K."/>
            <person name="Willats W.W."/>
            <person name="Wipf D."/>
            <person name="Wolf P.G."/>
            <person name="Yang L."/>
            <person name="Zimmer A.D."/>
            <person name="Zhu Q."/>
            <person name="Mitros T."/>
            <person name="Hellsten U."/>
            <person name="Loque D."/>
            <person name="Otillar R."/>
            <person name="Salamov A."/>
            <person name="Schmutz J."/>
            <person name="Shapiro H."/>
            <person name="Lindquist E."/>
            <person name="Lucas S."/>
            <person name="Rokhsar D."/>
            <person name="Grigoriev I.V."/>
        </authorList>
    </citation>
    <scope>NUCLEOTIDE SEQUENCE [LARGE SCALE GENOMIC DNA]</scope>
</reference>
<sequence length="357" mass="39666">MIIFVLQARCIAAVVADTQRTRFLVGTLSLREENEIHLLQIGDKTGALAFDGLYTHPSEIWGLSACPFDVSILSTVYASAGEFGAAIWKLPERARGAANTPLQKLASLDGHTQRIKCTLWFPKGKHHQIVSIDAENLYVWDLDPSGKPAKELGRVSSGLQQMAGGCWSPHDVYIVATACGTSLKCWDLRTMKEASTVDQAHAGQVRDLDYNPKRQHTIVTSGDDSKVRVWDLRMSGMPLSELPGHAHWTLRVQYNRRYEELILSAGTDAMVNLWYVPPPAEGKSKSSPKISDPLVRSHHEHEDSIYGIAWSARDPWVFASLSYDGNVSLSFVQSFLRNILLSLRFTSTTSLKQFAKS</sequence>
<name>D8T4S5_SELML</name>
<feature type="domain" description="EIPR1-like beta-propeller" evidence="5">
    <location>
        <begin position="6"/>
        <end position="274"/>
    </location>
</feature>
<dbReference type="PANTHER" id="PTHR14205:SF15">
    <property type="entry name" value="EARP AND GARP COMPLEX-INTERACTING PROTEIN 1"/>
    <property type="match status" value="1"/>
</dbReference>
<dbReference type="Gramene" id="EFJ08282">
    <property type="protein sequence ID" value="EFJ08282"/>
    <property type="gene ID" value="SELMODRAFT_132143"/>
</dbReference>
<protein>
    <recommendedName>
        <fullName evidence="5">EIPR1-like beta-propeller domain-containing protein</fullName>
    </recommendedName>
</protein>
<keyword evidence="2 4" id="KW-0853">WD repeat</keyword>
<accession>D8T4S5</accession>
<dbReference type="InterPro" id="IPR036322">
    <property type="entry name" value="WD40_repeat_dom_sf"/>
</dbReference>
<proteinExistence type="inferred from homology"/>
<dbReference type="InterPro" id="IPR019775">
    <property type="entry name" value="WD40_repeat_CS"/>
</dbReference>
<keyword evidence="7" id="KW-1185">Reference proteome</keyword>
<dbReference type="HOGENOM" id="CLU_050772_0_0_1"/>
<evidence type="ECO:0000256" key="2">
    <source>
        <dbReference type="ARBA" id="ARBA00022574"/>
    </source>
</evidence>
<dbReference type="EMBL" id="GL377675">
    <property type="protein sequence ID" value="EFJ08282.1"/>
    <property type="molecule type" value="Genomic_DNA"/>
</dbReference>
<organism evidence="7">
    <name type="scientific">Selaginella moellendorffii</name>
    <name type="common">Spikemoss</name>
    <dbReference type="NCBI Taxonomy" id="88036"/>
    <lineage>
        <taxon>Eukaryota</taxon>
        <taxon>Viridiplantae</taxon>
        <taxon>Streptophyta</taxon>
        <taxon>Embryophyta</taxon>
        <taxon>Tracheophyta</taxon>
        <taxon>Lycopodiopsida</taxon>
        <taxon>Selaginellales</taxon>
        <taxon>Selaginellaceae</taxon>
        <taxon>Selaginella</taxon>
    </lineage>
</organism>
<gene>
    <name evidence="6" type="ORF">SELMODRAFT_132143</name>
</gene>
<evidence type="ECO:0000256" key="4">
    <source>
        <dbReference type="PROSITE-ProRule" id="PRU00221"/>
    </source>
</evidence>
<dbReference type="OMA" id="HKYAILR"/>
<keyword evidence="3" id="KW-0677">Repeat</keyword>
<dbReference type="Pfam" id="PF00400">
    <property type="entry name" value="WD40"/>
    <property type="match status" value="1"/>
</dbReference>